<feature type="region of interest" description="Disordered" evidence="2">
    <location>
        <begin position="258"/>
        <end position="283"/>
    </location>
</feature>
<evidence type="ECO:0000313" key="3">
    <source>
        <dbReference type="Proteomes" id="UP000025227"/>
    </source>
</evidence>
<evidence type="ECO:0000313" key="4">
    <source>
        <dbReference type="WBParaSite" id="HCON_00174020-00001"/>
    </source>
</evidence>
<feature type="coiled-coil region" evidence="1">
    <location>
        <begin position="121"/>
        <end position="234"/>
    </location>
</feature>
<protein>
    <submittedName>
        <fullName evidence="4">CCHC-type domain-containing protein</fullName>
    </submittedName>
</protein>
<keyword evidence="3" id="KW-1185">Reference proteome</keyword>
<keyword evidence="1" id="KW-0175">Coiled coil</keyword>
<evidence type="ECO:0000256" key="1">
    <source>
        <dbReference type="SAM" id="Coils"/>
    </source>
</evidence>
<dbReference type="AlphaFoldDB" id="A0A7I4Z506"/>
<dbReference type="OrthoDB" id="5832149at2759"/>
<feature type="compositionally biased region" description="Basic and acidic residues" evidence="2">
    <location>
        <begin position="268"/>
        <end position="283"/>
    </location>
</feature>
<dbReference type="WBParaSite" id="HCON_00174020-00001">
    <property type="protein sequence ID" value="HCON_00174020-00001"/>
    <property type="gene ID" value="HCON_00174020"/>
</dbReference>
<dbReference type="Proteomes" id="UP000025227">
    <property type="component" value="Unplaced"/>
</dbReference>
<dbReference type="OMA" id="GNERYHI"/>
<sequence>MDNELALFGLYVEEEEPTPISLESSLNLLLDGIDRQLATAASIRSDWTHMKGDVVLNVDPPQEQVIVLNRILRAAEMSKKIVQLSYKYCFTRKWFESLSDPIQCNSWIEMQRRMTDIAAILSKNNDELKRLSIVIREIETELMKAERQIQDSKQYDQAETHKRMAFTLQHTVQRQHDEIVTLKQKIGELEAMRLQHEEQLRQLQQVLKPARRGAEEEISDKAYLERMIEEVEEDRMEDFPNVEDVTSDDEDDRMEEIPALEDISSDEEDHRVADRHDSSDDHTSLNRLQEDLWKIKKVLKKFPHRMIGDTKDVASDEPCAFCGKIKLHFSDSCPKVIDGNERYHIVITGKLCIYCLDDCPKYKCKFKPGSCWYCDRVRGTIAEDLIPKDNGHHKARRSVPDAGSLLVNRIASLRREIEERRARISGQESRRIDP</sequence>
<evidence type="ECO:0000256" key="2">
    <source>
        <dbReference type="SAM" id="MobiDB-lite"/>
    </source>
</evidence>
<proteinExistence type="predicted"/>
<name>A0A7I4Z506_HAECO</name>
<organism evidence="3 4">
    <name type="scientific">Haemonchus contortus</name>
    <name type="common">Barber pole worm</name>
    <dbReference type="NCBI Taxonomy" id="6289"/>
    <lineage>
        <taxon>Eukaryota</taxon>
        <taxon>Metazoa</taxon>
        <taxon>Ecdysozoa</taxon>
        <taxon>Nematoda</taxon>
        <taxon>Chromadorea</taxon>
        <taxon>Rhabditida</taxon>
        <taxon>Rhabditina</taxon>
        <taxon>Rhabditomorpha</taxon>
        <taxon>Strongyloidea</taxon>
        <taxon>Trichostrongylidae</taxon>
        <taxon>Haemonchus</taxon>
    </lineage>
</organism>
<reference evidence="4" key="1">
    <citation type="submission" date="2020-12" db="UniProtKB">
        <authorList>
            <consortium name="WormBaseParasite"/>
        </authorList>
    </citation>
    <scope>IDENTIFICATION</scope>
    <source>
        <strain evidence="4">MHco3</strain>
    </source>
</reference>
<accession>A0A7I4Z506</accession>